<comment type="caution">
    <text evidence="9">The sequence shown here is derived from an EMBL/GenBank/DDBJ whole genome shotgun (WGS) entry which is preliminary data.</text>
</comment>
<evidence type="ECO:0000256" key="5">
    <source>
        <dbReference type="ARBA" id="ARBA00023004"/>
    </source>
</evidence>
<evidence type="ECO:0000259" key="8">
    <source>
        <dbReference type="PROSITE" id="PS51379"/>
    </source>
</evidence>
<protein>
    <submittedName>
        <fullName evidence="9">Cytochrome c oxidase accessory protein CcoG</fullName>
    </submittedName>
</protein>
<accession>A0ABV6AF24</accession>
<dbReference type="Pfam" id="PF13746">
    <property type="entry name" value="Fer4_18"/>
    <property type="match status" value="1"/>
</dbReference>
<dbReference type="InterPro" id="IPR051684">
    <property type="entry name" value="Electron_Trans/Redox"/>
</dbReference>
<dbReference type="PROSITE" id="PS51379">
    <property type="entry name" value="4FE4S_FER_2"/>
    <property type="match status" value="1"/>
</dbReference>
<dbReference type="Proteomes" id="UP001589692">
    <property type="component" value="Unassembled WGS sequence"/>
</dbReference>
<dbReference type="SUPFAM" id="SSF54862">
    <property type="entry name" value="4Fe-4S ferredoxins"/>
    <property type="match status" value="1"/>
</dbReference>
<dbReference type="EMBL" id="JBHMAA010000011">
    <property type="protein sequence ID" value="MFB9949167.1"/>
    <property type="molecule type" value="Genomic_DNA"/>
</dbReference>
<keyword evidence="5" id="KW-0408">Iron</keyword>
<feature type="domain" description="4Fe-4S ferredoxin-type" evidence="8">
    <location>
        <begin position="277"/>
        <end position="306"/>
    </location>
</feature>
<feature type="transmembrane region" description="Helical" evidence="7">
    <location>
        <begin position="180"/>
        <end position="198"/>
    </location>
</feature>
<keyword evidence="3" id="KW-0479">Metal-binding</keyword>
<gene>
    <name evidence="9" type="primary">ccoG</name>
    <name evidence="9" type="ORF">ACFFP0_09930</name>
</gene>
<dbReference type="NCBIfam" id="TIGR02745">
    <property type="entry name" value="ccoG_rdxA_fixG"/>
    <property type="match status" value="1"/>
</dbReference>
<feature type="transmembrane region" description="Helical" evidence="7">
    <location>
        <begin position="54"/>
        <end position="74"/>
    </location>
</feature>
<evidence type="ECO:0000256" key="2">
    <source>
        <dbReference type="ARBA" id="ARBA00022485"/>
    </source>
</evidence>
<evidence type="ECO:0000256" key="7">
    <source>
        <dbReference type="SAM" id="Phobius"/>
    </source>
</evidence>
<proteinExistence type="predicted"/>
<keyword evidence="7" id="KW-0472">Membrane</keyword>
<organism evidence="9 10">
    <name type="scientific">Rhizobium puerariae</name>
    <dbReference type="NCBI Taxonomy" id="1585791"/>
    <lineage>
        <taxon>Bacteria</taxon>
        <taxon>Pseudomonadati</taxon>
        <taxon>Pseudomonadota</taxon>
        <taxon>Alphaproteobacteria</taxon>
        <taxon>Hyphomicrobiales</taxon>
        <taxon>Rhizobiaceae</taxon>
        <taxon>Rhizobium/Agrobacterium group</taxon>
        <taxon>Rhizobium</taxon>
    </lineage>
</organism>
<keyword evidence="1" id="KW-0813">Transport</keyword>
<keyword evidence="7" id="KW-1133">Transmembrane helix</keyword>
<keyword evidence="2" id="KW-0004">4Fe-4S</keyword>
<reference evidence="9 10" key="1">
    <citation type="submission" date="2024-09" db="EMBL/GenBank/DDBJ databases">
        <authorList>
            <person name="Sun Q."/>
            <person name="Mori K."/>
        </authorList>
    </citation>
    <scope>NUCLEOTIDE SEQUENCE [LARGE SCALE GENOMIC DNA]</scope>
    <source>
        <strain evidence="9 10">TBRC 4938</strain>
    </source>
</reference>
<dbReference type="InterPro" id="IPR017900">
    <property type="entry name" value="4Fe4S_Fe_S_CS"/>
</dbReference>
<feature type="transmembrane region" description="Helical" evidence="7">
    <location>
        <begin position="210"/>
        <end position="230"/>
    </location>
</feature>
<keyword evidence="7" id="KW-0812">Transmembrane</keyword>
<dbReference type="InterPro" id="IPR017896">
    <property type="entry name" value="4Fe4S_Fe-S-bd"/>
</dbReference>
<evidence type="ECO:0000256" key="6">
    <source>
        <dbReference type="ARBA" id="ARBA00023014"/>
    </source>
</evidence>
<evidence type="ECO:0000256" key="3">
    <source>
        <dbReference type="ARBA" id="ARBA00022723"/>
    </source>
</evidence>
<dbReference type="InterPro" id="IPR013783">
    <property type="entry name" value="Ig-like_fold"/>
</dbReference>
<evidence type="ECO:0000313" key="9">
    <source>
        <dbReference type="EMBL" id="MFB9949167.1"/>
    </source>
</evidence>
<keyword evidence="10" id="KW-1185">Reference proteome</keyword>
<dbReference type="PANTHER" id="PTHR30176:SF3">
    <property type="entry name" value="FERREDOXIN-TYPE PROTEIN NAPH"/>
    <property type="match status" value="1"/>
</dbReference>
<keyword evidence="4" id="KW-0249">Electron transport</keyword>
<evidence type="ECO:0000256" key="4">
    <source>
        <dbReference type="ARBA" id="ARBA00022982"/>
    </source>
</evidence>
<dbReference type="PANTHER" id="PTHR30176">
    <property type="entry name" value="FERREDOXIN-TYPE PROTEIN NAPH"/>
    <property type="match status" value="1"/>
</dbReference>
<dbReference type="Pfam" id="PF11614">
    <property type="entry name" value="FixG_C"/>
    <property type="match status" value="1"/>
</dbReference>
<dbReference type="PROSITE" id="PS00198">
    <property type="entry name" value="4FE4S_FER_1"/>
    <property type="match status" value="1"/>
</dbReference>
<evidence type="ECO:0000256" key="1">
    <source>
        <dbReference type="ARBA" id="ARBA00022448"/>
    </source>
</evidence>
<name>A0ABV6AF24_9HYPH</name>
<dbReference type="InterPro" id="IPR032879">
    <property type="entry name" value="FixG_C"/>
</dbReference>
<feature type="transmembrane region" description="Helical" evidence="7">
    <location>
        <begin position="388"/>
        <end position="406"/>
    </location>
</feature>
<dbReference type="Gene3D" id="2.60.40.10">
    <property type="entry name" value="Immunoglobulins"/>
    <property type="match status" value="1"/>
</dbReference>
<evidence type="ECO:0000313" key="10">
    <source>
        <dbReference type="Proteomes" id="UP001589692"/>
    </source>
</evidence>
<feature type="transmembrane region" description="Helical" evidence="7">
    <location>
        <begin position="94"/>
        <end position="123"/>
    </location>
</feature>
<dbReference type="RefSeq" id="WP_377259795.1">
    <property type="nucleotide sequence ID" value="NZ_JBHMAA010000011.1"/>
</dbReference>
<dbReference type="InterPro" id="IPR014116">
    <property type="entry name" value="Cyt_c_oxidase_cbb3_FixG"/>
</dbReference>
<sequence>MNLYSAPGLDPNDDASVERIDVQPVHAPGKPRQPLYEKRRKIFPKRAEGQFRRFKWLVMLITLGIYYLTPWIRWDRGPFAPDQAVLVDLASRRFYFFFIEIWPQEFFFVAGLLVMAGFGLFLVTSAVGRAWCGYTCPQTVWVDLFLAVERFFEGDRNARMKLDAAPWSFDKLWKRVAKHATWIVIAIATGGAWIFYFADAPSLAFDFVTGQAAGVAYSTVAILTGTTYVLGGLMREQVCIYMCPWPRIQAAMLDENSLVVTYNDWRGEPRSRHAKKAAAAGQPVGDCVDCNACVAVCPMGIDIRDGQQLACITCALCIDACDGVMDKIGKPRGLIAYATLSEYEANMALATNGGTTVIEPARVRNPDGSFADKVRHFNWRIIFRPRTLLYFSVWAAVGIGLVYALLSRDRLEINVLHDRNPQFVLESDGSIRNGYTIRLLNMIPEPRTILISMDGLPEATMKITGITDVPGRLFAVQVEPDKTLALKIFVTLPKGAISTEAEDFHFIAEDRSSHEKDVRGAVFNTPGARK</sequence>
<keyword evidence="6" id="KW-0411">Iron-sulfur</keyword>